<dbReference type="EMBL" id="RCUX01000003">
    <property type="protein sequence ID" value="RLP76764.1"/>
    <property type="molecule type" value="Genomic_DNA"/>
</dbReference>
<evidence type="ECO:0000256" key="1">
    <source>
        <dbReference type="SAM" id="MobiDB-lite"/>
    </source>
</evidence>
<keyword evidence="2" id="KW-1133">Transmembrane helix</keyword>
<accession>A0A3L7A9K3</accession>
<feature type="compositionally biased region" description="Polar residues" evidence="1">
    <location>
        <begin position="15"/>
        <end position="24"/>
    </location>
</feature>
<sequence length="389" mass="39795">MVPAAPSATQAASPYTNTSTNNTAPLDAGAIRALLEAERSGVTLTRRQLRDLERARGTGTAADARAAESGRVTERVVPRAEPPRAATAPIPAPPVRDRAAEAEASAAAVRAEVERVAAEKAARESAARREREAAEAARVAEAARLASEQESGRSKRAKKKASRKDEAEKAAAEAAAEAESRRVAEERARAAERAAEERAAQARPVSDATLSTLGITPAAPALDETIAMPRLGEGFGLAPAAQHNTGAFDDIIARGVDTTGGSSPTTNALILPSVPGSGPLSGPVLGSGEVIVTGTIDLPGSLSNTGQNRFEKGDLDTMFDHDEDPQPVTAGNPVSASRAVSSHAATRDVIAPPAPAKNNRLLMVLSITAGVLAVALVAVVIVAIVSGSI</sequence>
<feature type="transmembrane region" description="Helical" evidence="2">
    <location>
        <begin position="361"/>
        <end position="385"/>
    </location>
</feature>
<evidence type="ECO:0000313" key="3">
    <source>
        <dbReference type="EMBL" id="RLP76764.1"/>
    </source>
</evidence>
<keyword evidence="2" id="KW-0812">Transmembrane</keyword>
<dbReference type="AlphaFoldDB" id="A0A3L7A9K3"/>
<keyword evidence="2" id="KW-0472">Membrane</keyword>
<organism evidence="3 4">
    <name type="scientific">Mycetocola tolaasinivorans</name>
    <dbReference type="NCBI Taxonomy" id="76635"/>
    <lineage>
        <taxon>Bacteria</taxon>
        <taxon>Bacillati</taxon>
        <taxon>Actinomycetota</taxon>
        <taxon>Actinomycetes</taxon>
        <taxon>Micrococcales</taxon>
        <taxon>Microbacteriaceae</taxon>
        <taxon>Mycetocola</taxon>
    </lineage>
</organism>
<evidence type="ECO:0000313" key="4">
    <source>
        <dbReference type="Proteomes" id="UP000272503"/>
    </source>
</evidence>
<name>A0A3L7A9K3_9MICO</name>
<feature type="region of interest" description="Disordered" evidence="1">
    <location>
        <begin position="140"/>
        <end position="206"/>
    </location>
</feature>
<feature type="compositionally biased region" description="Basic and acidic residues" evidence="1">
    <location>
        <begin position="65"/>
        <end position="82"/>
    </location>
</feature>
<feature type="compositionally biased region" description="Low complexity" evidence="1">
    <location>
        <begin position="1"/>
        <end position="14"/>
    </location>
</feature>
<feature type="compositionally biased region" description="Basic and acidic residues" evidence="1">
    <location>
        <begin position="178"/>
        <end position="200"/>
    </location>
</feature>
<feature type="region of interest" description="Disordered" evidence="1">
    <location>
        <begin position="54"/>
        <end position="103"/>
    </location>
</feature>
<gene>
    <name evidence="3" type="ORF">D9V32_03730</name>
</gene>
<proteinExistence type="predicted"/>
<dbReference type="Proteomes" id="UP000272503">
    <property type="component" value="Unassembled WGS sequence"/>
</dbReference>
<feature type="region of interest" description="Disordered" evidence="1">
    <location>
        <begin position="1"/>
        <end position="24"/>
    </location>
</feature>
<keyword evidence="4" id="KW-1185">Reference proteome</keyword>
<comment type="caution">
    <text evidence="3">The sequence shown here is derived from an EMBL/GenBank/DDBJ whole genome shotgun (WGS) entry which is preliminary data.</text>
</comment>
<reference evidence="3 4" key="1">
    <citation type="submission" date="2018-10" db="EMBL/GenBank/DDBJ databases">
        <authorList>
            <person name="Li J."/>
        </authorList>
    </citation>
    <scope>NUCLEOTIDE SEQUENCE [LARGE SCALE GENOMIC DNA]</scope>
    <source>
        <strain evidence="3 4">IF 016277</strain>
    </source>
</reference>
<evidence type="ECO:0000256" key="2">
    <source>
        <dbReference type="SAM" id="Phobius"/>
    </source>
</evidence>
<protein>
    <submittedName>
        <fullName evidence="3">Uncharacterized protein</fullName>
    </submittedName>
</protein>